<gene>
    <name evidence="4" type="ORF">LOTGIDRAFT_130622</name>
</gene>
<proteinExistence type="predicted"/>
<name>V3Z3T3_LOTGI</name>
<keyword evidence="2" id="KW-0732">Signal</keyword>
<dbReference type="PANTHER" id="PTHR34737">
    <property type="entry name" value="EF-HAND DOMAIN-CONTAINING PROTEIN"/>
    <property type="match status" value="1"/>
</dbReference>
<organism evidence="4 5">
    <name type="scientific">Lottia gigantea</name>
    <name type="common">Giant owl limpet</name>
    <dbReference type="NCBI Taxonomy" id="225164"/>
    <lineage>
        <taxon>Eukaryota</taxon>
        <taxon>Metazoa</taxon>
        <taxon>Spiralia</taxon>
        <taxon>Lophotrochozoa</taxon>
        <taxon>Mollusca</taxon>
        <taxon>Gastropoda</taxon>
        <taxon>Patellogastropoda</taxon>
        <taxon>Lottioidea</taxon>
        <taxon>Lottiidae</taxon>
        <taxon>Lottia</taxon>
    </lineage>
</organism>
<dbReference type="CTD" id="20233092"/>
<reference evidence="4 5" key="1">
    <citation type="journal article" date="2013" name="Nature">
        <title>Insights into bilaterian evolution from three spiralian genomes.</title>
        <authorList>
            <person name="Simakov O."/>
            <person name="Marletaz F."/>
            <person name="Cho S.J."/>
            <person name="Edsinger-Gonzales E."/>
            <person name="Havlak P."/>
            <person name="Hellsten U."/>
            <person name="Kuo D.H."/>
            <person name="Larsson T."/>
            <person name="Lv J."/>
            <person name="Arendt D."/>
            <person name="Savage R."/>
            <person name="Osoegawa K."/>
            <person name="de Jong P."/>
            <person name="Grimwood J."/>
            <person name="Chapman J.A."/>
            <person name="Shapiro H."/>
            <person name="Aerts A."/>
            <person name="Otillar R.P."/>
            <person name="Terry A.Y."/>
            <person name="Boore J.L."/>
            <person name="Grigoriev I.V."/>
            <person name="Lindberg D.R."/>
            <person name="Seaver E.C."/>
            <person name="Weisblat D.A."/>
            <person name="Putnam N.H."/>
            <person name="Rokhsar D.S."/>
        </authorList>
    </citation>
    <scope>NUCLEOTIDE SEQUENCE [LARGE SCALE GENOMIC DNA]</scope>
</reference>
<dbReference type="OrthoDB" id="129121at2759"/>
<dbReference type="InterPro" id="IPR055313">
    <property type="entry name" value="Temptin-like"/>
</dbReference>
<evidence type="ECO:0000256" key="2">
    <source>
        <dbReference type="SAM" id="SignalP"/>
    </source>
</evidence>
<dbReference type="AlphaFoldDB" id="V3Z3T3"/>
<dbReference type="GeneID" id="20233092"/>
<sequence length="117" mass="12664">MKVLLLLVSLIPLVLSHKSFMQKIPNGMTVPHPCQPGAVWRAVGHTNMHGGHIINSFGLAFHRAGSEWTKELCQADSDQDGKTNGEELGDPECKWAPDADPPTTDAKSHPGKCDVLT</sequence>
<feature type="domain" description="Temptin Cys/Cys disulfide" evidence="3">
    <location>
        <begin position="15"/>
        <end position="111"/>
    </location>
</feature>
<dbReference type="EMBL" id="KB203275">
    <property type="protein sequence ID" value="ESO85313.1"/>
    <property type="molecule type" value="Genomic_DNA"/>
</dbReference>
<dbReference type="PANTHER" id="PTHR34737:SF2">
    <property type="entry name" value="EF-HAND DOMAIN-CONTAINING PROTEIN"/>
    <property type="match status" value="1"/>
</dbReference>
<keyword evidence="5" id="KW-1185">Reference proteome</keyword>
<protein>
    <recommendedName>
        <fullName evidence="3">Temptin Cys/Cys disulfide domain-containing protein</fullName>
    </recommendedName>
</protein>
<dbReference type="InterPro" id="IPR057626">
    <property type="entry name" value="S-S_Temptin"/>
</dbReference>
<dbReference type="STRING" id="225164.V3Z3T3"/>
<dbReference type="HOGENOM" id="CLU_079777_4_1_1"/>
<evidence type="ECO:0000313" key="4">
    <source>
        <dbReference type="EMBL" id="ESO85313.1"/>
    </source>
</evidence>
<feature type="compositionally biased region" description="Basic and acidic residues" evidence="1">
    <location>
        <begin position="106"/>
        <end position="117"/>
    </location>
</feature>
<dbReference type="Pfam" id="PF24784">
    <property type="entry name" value="Temptin_C"/>
    <property type="match status" value="1"/>
</dbReference>
<feature type="compositionally biased region" description="Basic and acidic residues" evidence="1">
    <location>
        <begin position="79"/>
        <end position="97"/>
    </location>
</feature>
<dbReference type="OMA" id="HTWTHAL"/>
<dbReference type="KEGG" id="lgi:LOTGIDRAFT_130622"/>
<dbReference type="Proteomes" id="UP000030746">
    <property type="component" value="Unassembled WGS sequence"/>
</dbReference>
<dbReference type="RefSeq" id="XP_009064017.1">
    <property type="nucleotide sequence ID" value="XM_009065769.1"/>
</dbReference>
<accession>V3Z3T3</accession>
<evidence type="ECO:0000259" key="3">
    <source>
        <dbReference type="Pfam" id="PF24784"/>
    </source>
</evidence>
<evidence type="ECO:0000256" key="1">
    <source>
        <dbReference type="SAM" id="MobiDB-lite"/>
    </source>
</evidence>
<feature type="signal peptide" evidence="2">
    <location>
        <begin position="1"/>
        <end position="16"/>
    </location>
</feature>
<feature type="region of interest" description="Disordered" evidence="1">
    <location>
        <begin position="74"/>
        <end position="117"/>
    </location>
</feature>
<evidence type="ECO:0000313" key="5">
    <source>
        <dbReference type="Proteomes" id="UP000030746"/>
    </source>
</evidence>
<feature type="chain" id="PRO_5004715139" description="Temptin Cys/Cys disulfide domain-containing protein" evidence="2">
    <location>
        <begin position="17"/>
        <end position="117"/>
    </location>
</feature>